<sequence length="246" mass="25743">MTRTSLVICLAASMLATVGCASKNYVKQQTTPLINKTNELDDLTAKNTKDIKDVDARVQAGLASVNAKSDAADQKAQAAGQTAASAQQVADTANSRVGVLTNTVANLDNYHVVAETSVKFAFNKDGLTPKAKEALDQLAGSIASTKGYIIALEGGCDSAGPADYNYDLSQRRANSVIQYLASKFNVPAHKVYVIGLGKDKPVESNKTAAGRADNRRVDVRLMTNTVSGSTPTATPATTGQSNPSSM</sequence>
<dbReference type="EMBL" id="OMOD01000155">
    <property type="protein sequence ID" value="SPF45456.1"/>
    <property type="molecule type" value="Genomic_DNA"/>
</dbReference>
<dbReference type="InterPro" id="IPR006664">
    <property type="entry name" value="OMP_bac"/>
</dbReference>
<feature type="domain" description="OmpA-like" evidence="7">
    <location>
        <begin position="107"/>
        <end position="225"/>
    </location>
</feature>
<dbReference type="InterPro" id="IPR036737">
    <property type="entry name" value="OmpA-like_sf"/>
</dbReference>
<dbReference type="PRINTS" id="PR01021">
    <property type="entry name" value="OMPADOMAIN"/>
</dbReference>
<keyword evidence="2 4" id="KW-0472">Membrane</keyword>
<feature type="signal peptide" evidence="6">
    <location>
        <begin position="1"/>
        <end position="21"/>
    </location>
</feature>
<keyword evidence="6" id="KW-0732">Signal</keyword>
<feature type="chain" id="PRO_5015763637" evidence="6">
    <location>
        <begin position="22"/>
        <end position="246"/>
    </location>
</feature>
<evidence type="ECO:0000313" key="9">
    <source>
        <dbReference type="Proteomes" id="UP000238701"/>
    </source>
</evidence>
<evidence type="ECO:0000256" key="6">
    <source>
        <dbReference type="SAM" id="SignalP"/>
    </source>
</evidence>
<feature type="compositionally biased region" description="Low complexity" evidence="5">
    <location>
        <begin position="227"/>
        <end position="239"/>
    </location>
</feature>
<evidence type="ECO:0000256" key="4">
    <source>
        <dbReference type="PROSITE-ProRule" id="PRU00473"/>
    </source>
</evidence>
<evidence type="ECO:0000256" key="1">
    <source>
        <dbReference type="ARBA" id="ARBA00004442"/>
    </source>
</evidence>
<dbReference type="InterPro" id="IPR050330">
    <property type="entry name" value="Bact_OuterMem_StrucFunc"/>
</dbReference>
<keyword evidence="3" id="KW-0998">Cell outer membrane</keyword>
<organism evidence="8 9">
    <name type="scientific">Candidatus Sulfotelmatobacter kueseliae</name>
    <dbReference type="NCBI Taxonomy" id="2042962"/>
    <lineage>
        <taxon>Bacteria</taxon>
        <taxon>Pseudomonadati</taxon>
        <taxon>Acidobacteriota</taxon>
        <taxon>Terriglobia</taxon>
        <taxon>Terriglobales</taxon>
        <taxon>Candidatus Korobacteraceae</taxon>
        <taxon>Candidatus Sulfotelmatobacter</taxon>
    </lineage>
</organism>
<dbReference type="SUPFAM" id="SSF103088">
    <property type="entry name" value="OmpA-like"/>
    <property type="match status" value="1"/>
</dbReference>
<evidence type="ECO:0000256" key="3">
    <source>
        <dbReference type="ARBA" id="ARBA00023237"/>
    </source>
</evidence>
<dbReference type="Gene3D" id="3.30.1330.60">
    <property type="entry name" value="OmpA-like domain"/>
    <property type="match status" value="1"/>
</dbReference>
<dbReference type="OrthoDB" id="5525824at2"/>
<dbReference type="PROSITE" id="PS51123">
    <property type="entry name" value="OMPA_2"/>
    <property type="match status" value="1"/>
</dbReference>
<dbReference type="Proteomes" id="UP000238701">
    <property type="component" value="Unassembled WGS sequence"/>
</dbReference>
<dbReference type="Pfam" id="PF00691">
    <property type="entry name" value="OmpA"/>
    <property type="match status" value="1"/>
</dbReference>
<feature type="region of interest" description="Disordered" evidence="5">
    <location>
        <begin position="224"/>
        <end position="246"/>
    </location>
</feature>
<evidence type="ECO:0000259" key="7">
    <source>
        <dbReference type="PROSITE" id="PS51123"/>
    </source>
</evidence>
<dbReference type="CDD" id="cd07185">
    <property type="entry name" value="OmpA_C-like"/>
    <property type="match status" value="1"/>
</dbReference>
<protein>
    <submittedName>
        <fullName evidence="8">Outer membrane protein, OmpA/MotB family</fullName>
    </submittedName>
</protein>
<accession>A0A2U3L0I8</accession>
<reference evidence="9" key="1">
    <citation type="submission" date="2018-02" db="EMBL/GenBank/DDBJ databases">
        <authorList>
            <person name="Hausmann B."/>
        </authorList>
    </citation>
    <scope>NUCLEOTIDE SEQUENCE [LARGE SCALE GENOMIC DNA]</scope>
    <source>
        <strain evidence="9">Peat soil MAG SbA1</strain>
    </source>
</reference>
<dbReference type="InterPro" id="IPR006665">
    <property type="entry name" value="OmpA-like"/>
</dbReference>
<evidence type="ECO:0000256" key="2">
    <source>
        <dbReference type="ARBA" id="ARBA00023136"/>
    </source>
</evidence>
<dbReference type="PANTHER" id="PTHR30329:SF21">
    <property type="entry name" value="LIPOPROTEIN YIAD-RELATED"/>
    <property type="match status" value="1"/>
</dbReference>
<evidence type="ECO:0000256" key="5">
    <source>
        <dbReference type="SAM" id="MobiDB-lite"/>
    </source>
</evidence>
<dbReference type="PANTHER" id="PTHR30329">
    <property type="entry name" value="STATOR ELEMENT OF FLAGELLAR MOTOR COMPLEX"/>
    <property type="match status" value="1"/>
</dbReference>
<proteinExistence type="predicted"/>
<dbReference type="PROSITE" id="PS51257">
    <property type="entry name" value="PROKAR_LIPOPROTEIN"/>
    <property type="match status" value="1"/>
</dbReference>
<dbReference type="GO" id="GO:0009279">
    <property type="term" value="C:cell outer membrane"/>
    <property type="evidence" value="ECO:0007669"/>
    <property type="project" value="UniProtKB-SubCell"/>
</dbReference>
<evidence type="ECO:0000313" key="8">
    <source>
        <dbReference type="EMBL" id="SPF45456.1"/>
    </source>
</evidence>
<comment type="subcellular location">
    <subcellularLocation>
        <location evidence="1">Cell outer membrane</location>
    </subcellularLocation>
</comment>
<gene>
    <name evidence="8" type="ORF">SBA1_60010</name>
</gene>
<name>A0A2U3L0I8_9BACT</name>
<dbReference type="AlphaFoldDB" id="A0A2U3L0I8"/>